<dbReference type="GO" id="GO:0034220">
    <property type="term" value="P:monoatomic ion transmembrane transport"/>
    <property type="evidence" value="ECO:0007669"/>
    <property type="project" value="UniProtKB-KW"/>
</dbReference>
<evidence type="ECO:0000256" key="3">
    <source>
        <dbReference type="ARBA" id="ARBA00022692"/>
    </source>
</evidence>
<keyword evidence="6" id="KW-0813">Transport</keyword>
<dbReference type="STRING" id="762948.HMPREF0733_10861"/>
<keyword evidence="6" id="KW-0407">Ion channel</keyword>
<evidence type="ECO:0000256" key="9">
    <source>
        <dbReference type="ARBA" id="ARBA00049940"/>
    </source>
</evidence>
<feature type="transmembrane region" description="Helical" evidence="10">
    <location>
        <begin position="63"/>
        <end position="81"/>
    </location>
</feature>
<dbReference type="Pfam" id="PF02537">
    <property type="entry name" value="CRCB"/>
    <property type="match status" value="1"/>
</dbReference>
<dbReference type="AlphaFoldDB" id="A0A3S4YTH5"/>
<protein>
    <recommendedName>
        <fullName evidence="10">Fluoride-specific ion channel</fullName>
    </recommendedName>
</protein>
<evidence type="ECO:0000256" key="10">
    <source>
        <dbReference type="RuleBase" id="RU004340"/>
    </source>
</evidence>
<evidence type="ECO:0000256" key="2">
    <source>
        <dbReference type="ARBA" id="ARBA00022475"/>
    </source>
</evidence>
<evidence type="ECO:0000256" key="6">
    <source>
        <dbReference type="ARBA" id="ARBA00023303"/>
    </source>
</evidence>
<dbReference type="InterPro" id="IPR003691">
    <property type="entry name" value="FluC"/>
</dbReference>
<sequence>MKVGDRRENTSSHPERIEGAHRTMAERRTLAAYLNRIPAPLLVFLGGGIGAFCRIHTPGGVLAANLIGSFTLGLLTALWASRARMHGEDAVRPFRFLFGAGMMGGYTTYSSIAAVTAQAVFIHYTVHGWYVLLSLAVLFIGGLAAAASGLFTGGKIAARCETRRASAQEDSSCSH</sequence>
<comment type="subcellular location">
    <subcellularLocation>
        <location evidence="1">Cell membrane</location>
        <topology evidence="1">Multi-pass membrane protein</topology>
    </subcellularLocation>
</comment>
<evidence type="ECO:0000256" key="5">
    <source>
        <dbReference type="ARBA" id="ARBA00023136"/>
    </source>
</evidence>
<feature type="transmembrane region" description="Helical" evidence="10">
    <location>
        <begin position="129"/>
        <end position="154"/>
    </location>
</feature>
<keyword evidence="3 10" id="KW-0812">Transmembrane</keyword>
<organism evidence="11 12">
    <name type="scientific">Rothia dentocariosa</name>
    <dbReference type="NCBI Taxonomy" id="2047"/>
    <lineage>
        <taxon>Bacteria</taxon>
        <taxon>Bacillati</taxon>
        <taxon>Actinomycetota</taxon>
        <taxon>Actinomycetes</taxon>
        <taxon>Micrococcales</taxon>
        <taxon>Micrococcaceae</taxon>
        <taxon>Rothia</taxon>
    </lineage>
</organism>
<evidence type="ECO:0000313" key="11">
    <source>
        <dbReference type="EMBL" id="VEJ30687.1"/>
    </source>
</evidence>
<evidence type="ECO:0000256" key="7">
    <source>
        <dbReference type="ARBA" id="ARBA00035120"/>
    </source>
</evidence>
<evidence type="ECO:0000313" key="12">
    <source>
        <dbReference type="Proteomes" id="UP000270988"/>
    </source>
</evidence>
<keyword evidence="5 10" id="KW-0472">Membrane</keyword>
<proteinExistence type="inferred from homology"/>
<comment type="catalytic activity">
    <reaction evidence="8">
        <text>fluoride(in) = fluoride(out)</text>
        <dbReference type="Rhea" id="RHEA:76159"/>
        <dbReference type="ChEBI" id="CHEBI:17051"/>
    </reaction>
    <physiologicalReaction direction="left-to-right" evidence="8">
        <dbReference type="Rhea" id="RHEA:76160"/>
    </physiologicalReaction>
</comment>
<comment type="function">
    <text evidence="9">Fluoride-specific ion channel. Important for reducing fluoride concentration in the cell, thus reducing its toxicity.</text>
</comment>
<dbReference type="GO" id="GO:0005886">
    <property type="term" value="C:plasma membrane"/>
    <property type="evidence" value="ECO:0007669"/>
    <property type="project" value="UniProtKB-SubCell"/>
</dbReference>
<feature type="transmembrane region" description="Helical" evidence="10">
    <location>
        <begin position="37"/>
        <end position="57"/>
    </location>
</feature>
<reference evidence="11 12" key="1">
    <citation type="submission" date="2018-12" db="EMBL/GenBank/DDBJ databases">
        <authorList>
            <consortium name="Pathogen Informatics"/>
        </authorList>
    </citation>
    <scope>NUCLEOTIDE SEQUENCE [LARGE SCALE GENOMIC DNA]</scope>
    <source>
        <strain evidence="11 12">NCTC10918</strain>
    </source>
</reference>
<evidence type="ECO:0000256" key="4">
    <source>
        <dbReference type="ARBA" id="ARBA00022989"/>
    </source>
</evidence>
<evidence type="ECO:0000256" key="1">
    <source>
        <dbReference type="ARBA" id="ARBA00004651"/>
    </source>
</evidence>
<dbReference type="EMBL" id="LR134521">
    <property type="protein sequence ID" value="VEJ30687.1"/>
    <property type="molecule type" value="Genomic_DNA"/>
</dbReference>
<gene>
    <name evidence="11" type="ORF">NCTC10918_01971</name>
</gene>
<accession>A0A3S4YTH5</accession>
<comment type="similarity">
    <text evidence="7 10">Belongs to the fluoride channel Fluc/FEX (TC 1.A.43) family.</text>
</comment>
<keyword evidence="4 10" id="KW-1133">Transmembrane helix</keyword>
<name>A0A3S4YTH5_9MICC</name>
<keyword evidence="2 10" id="KW-1003">Cell membrane</keyword>
<evidence type="ECO:0000256" key="8">
    <source>
        <dbReference type="ARBA" id="ARBA00035585"/>
    </source>
</evidence>
<keyword evidence="6" id="KW-0406">Ion transport</keyword>
<dbReference type="Proteomes" id="UP000270988">
    <property type="component" value="Chromosome"/>
</dbReference>
<feature type="transmembrane region" description="Helical" evidence="10">
    <location>
        <begin position="93"/>
        <end position="117"/>
    </location>
</feature>